<sequence length="509" mass="59141">MSTKMTFTEKSTVGNSTYFSILWFVILTFLLSFSIIYFDYLIYNLPKIANISILNINNNNNNNNIPNINFPSNVINKTAENKASVNSDDNECAGKYIYIQDLPRQFNDDIVHNCTALNQWVNVCKTVTNFGLGPRLNGSGWYATDQFTLEIIFYNRMKKYRCLTDDSSKANAVFVPFYAGLDVGRYLWNGNVKIRDAKSNELVKFLREKPEWKRLYGRDHFMVAGRISWDFMRVSDRKNPGWGNRLFLLPEVQNMTSLSIESSPWSKTDFAIPYPTYFHPSTDKQIDDWQKQMRKQIRPFFYSFAGAPRPNQKDSIRNEIINQCIESRCNCCKLMNCDAPSENCREATNVINLFRKSVFCLQPPGDSYTRRSAFDSILAGCIPVFFHPGSAYVQYLWHLPKNYTKYSVFIPIEEVKKGNFSIEKKLLSIPKEEIRVIREEVIKLIPRVVYAHPNSRLVKFEDAFDLSLKGVLNRVSRIKRVIKEVISNSSTYESFDEVDHQWDAYFGRT</sequence>
<dbReference type="GO" id="GO:0000139">
    <property type="term" value="C:Golgi membrane"/>
    <property type="evidence" value="ECO:0007669"/>
    <property type="project" value="UniProtKB-SubCell"/>
</dbReference>
<dbReference type="GO" id="GO:0016757">
    <property type="term" value="F:glycosyltransferase activity"/>
    <property type="evidence" value="ECO:0007669"/>
    <property type="project" value="UniProtKB-KW"/>
</dbReference>
<feature type="domain" description="Exostosin GT47" evidence="7">
    <location>
        <begin position="92"/>
        <end position="425"/>
    </location>
</feature>
<protein>
    <recommendedName>
        <fullName evidence="7">Exostosin GT47 domain-containing protein</fullName>
    </recommendedName>
</protein>
<gene>
    <name evidence="8" type="ORF">RND81_01G012200</name>
</gene>
<dbReference type="InterPro" id="IPR004263">
    <property type="entry name" value="Exostosin"/>
</dbReference>
<dbReference type="EMBL" id="JBDFQZ010000001">
    <property type="protein sequence ID" value="KAK9755243.1"/>
    <property type="molecule type" value="Genomic_DNA"/>
</dbReference>
<evidence type="ECO:0000313" key="9">
    <source>
        <dbReference type="Proteomes" id="UP001443914"/>
    </source>
</evidence>
<comment type="caution">
    <text evidence="8">The sequence shown here is derived from an EMBL/GenBank/DDBJ whole genome shotgun (WGS) entry which is preliminary data.</text>
</comment>
<feature type="transmembrane region" description="Helical" evidence="6">
    <location>
        <begin position="21"/>
        <end position="43"/>
    </location>
</feature>
<evidence type="ECO:0000256" key="2">
    <source>
        <dbReference type="ARBA" id="ARBA00010271"/>
    </source>
</evidence>
<dbReference type="AlphaFoldDB" id="A0AAW1NAS9"/>
<keyword evidence="9" id="KW-1185">Reference proteome</keyword>
<evidence type="ECO:0000256" key="1">
    <source>
        <dbReference type="ARBA" id="ARBA00004323"/>
    </source>
</evidence>
<evidence type="ECO:0000256" key="3">
    <source>
        <dbReference type="ARBA" id="ARBA00022676"/>
    </source>
</evidence>
<keyword evidence="6" id="KW-0812">Transmembrane</keyword>
<comment type="subcellular location">
    <subcellularLocation>
        <location evidence="1">Golgi apparatus membrane</location>
        <topology evidence="1">Single-pass type II membrane protein</topology>
    </subcellularLocation>
</comment>
<name>A0AAW1NAS9_SAPOF</name>
<accession>A0AAW1NAS9</accession>
<evidence type="ECO:0000259" key="7">
    <source>
        <dbReference type="Pfam" id="PF03016"/>
    </source>
</evidence>
<dbReference type="Pfam" id="PF03016">
    <property type="entry name" value="Exostosin_GT47"/>
    <property type="match status" value="1"/>
</dbReference>
<comment type="similarity">
    <text evidence="2">Belongs to the glycosyltransferase 47 family.</text>
</comment>
<keyword evidence="6" id="KW-0472">Membrane</keyword>
<dbReference type="PANTHER" id="PTHR11062:SF282">
    <property type="entry name" value="XYLOGLUCAN GALACTOSYLTRANSFERASE GT11-RELATED"/>
    <property type="match status" value="1"/>
</dbReference>
<proteinExistence type="inferred from homology"/>
<dbReference type="Proteomes" id="UP001443914">
    <property type="component" value="Unassembled WGS sequence"/>
</dbReference>
<keyword evidence="4" id="KW-0735">Signal-anchor</keyword>
<keyword evidence="5" id="KW-0333">Golgi apparatus</keyword>
<dbReference type="PANTHER" id="PTHR11062">
    <property type="entry name" value="EXOSTOSIN HEPARAN SULFATE GLYCOSYLTRANSFERASE -RELATED"/>
    <property type="match status" value="1"/>
</dbReference>
<evidence type="ECO:0000256" key="5">
    <source>
        <dbReference type="ARBA" id="ARBA00023034"/>
    </source>
</evidence>
<reference evidence="8" key="1">
    <citation type="submission" date="2024-03" db="EMBL/GenBank/DDBJ databases">
        <title>WGS assembly of Saponaria officinalis var. Norfolk2.</title>
        <authorList>
            <person name="Jenkins J."/>
            <person name="Shu S."/>
            <person name="Grimwood J."/>
            <person name="Barry K."/>
            <person name="Goodstein D."/>
            <person name="Schmutz J."/>
            <person name="Leebens-Mack J."/>
            <person name="Osbourn A."/>
        </authorList>
    </citation>
    <scope>NUCLEOTIDE SEQUENCE [LARGE SCALE GENOMIC DNA]</scope>
    <source>
        <strain evidence="8">JIC</strain>
    </source>
</reference>
<evidence type="ECO:0000256" key="4">
    <source>
        <dbReference type="ARBA" id="ARBA00022968"/>
    </source>
</evidence>
<keyword evidence="6" id="KW-1133">Transmembrane helix</keyword>
<evidence type="ECO:0000256" key="6">
    <source>
        <dbReference type="SAM" id="Phobius"/>
    </source>
</evidence>
<dbReference type="InterPro" id="IPR040911">
    <property type="entry name" value="Exostosin_GT47"/>
</dbReference>
<keyword evidence="3" id="KW-0808">Transferase</keyword>
<keyword evidence="3" id="KW-0328">Glycosyltransferase</keyword>
<evidence type="ECO:0000313" key="8">
    <source>
        <dbReference type="EMBL" id="KAK9755243.1"/>
    </source>
</evidence>
<organism evidence="8 9">
    <name type="scientific">Saponaria officinalis</name>
    <name type="common">Common soapwort</name>
    <name type="synonym">Lychnis saponaria</name>
    <dbReference type="NCBI Taxonomy" id="3572"/>
    <lineage>
        <taxon>Eukaryota</taxon>
        <taxon>Viridiplantae</taxon>
        <taxon>Streptophyta</taxon>
        <taxon>Embryophyta</taxon>
        <taxon>Tracheophyta</taxon>
        <taxon>Spermatophyta</taxon>
        <taxon>Magnoliopsida</taxon>
        <taxon>eudicotyledons</taxon>
        <taxon>Gunneridae</taxon>
        <taxon>Pentapetalae</taxon>
        <taxon>Caryophyllales</taxon>
        <taxon>Caryophyllaceae</taxon>
        <taxon>Caryophylleae</taxon>
        <taxon>Saponaria</taxon>
    </lineage>
</organism>